<evidence type="ECO:0000259" key="1">
    <source>
        <dbReference type="Pfam" id="PF01433"/>
    </source>
</evidence>
<dbReference type="EMBL" id="JAKEVY010000002">
    <property type="protein sequence ID" value="MCF1714590.1"/>
    <property type="molecule type" value="Genomic_DNA"/>
</dbReference>
<dbReference type="Proteomes" id="UP001200145">
    <property type="component" value="Unassembled WGS sequence"/>
</dbReference>
<dbReference type="Pfam" id="PF01433">
    <property type="entry name" value="Peptidase_M1"/>
    <property type="match status" value="1"/>
</dbReference>
<dbReference type="SUPFAM" id="SSF55486">
    <property type="entry name" value="Metalloproteases ('zincins'), catalytic domain"/>
    <property type="match status" value="1"/>
</dbReference>
<dbReference type="PANTHER" id="PTHR45726">
    <property type="entry name" value="LEUKOTRIENE A-4 HYDROLASE"/>
    <property type="match status" value="1"/>
</dbReference>
<reference evidence="2 3" key="1">
    <citation type="submission" date="2022-01" db="EMBL/GenBank/DDBJ databases">
        <title>Flavihumibacter sp. nov., isolated from sediment of a river.</title>
        <authorList>
            <person name="Liu H."/>
        </authorList>
    </citation>
    <scope>NUCLEOTIDE SEQUENCE [LARGE SCALE GENOMIC DNA]</scope>
    <source>
        <strain evidence="2 3">RY-1</strain>
    </source>
</reference>
<gene>
    <name evidence="2" type="ORF">L0U88_08135</name>
</gene>
<proteinExistence type="predicted"/>
<organism evidence="2 3">
    <name type="scientific">Flavihumibacter fluminis</name>
    <dbReference type="NCBI Taxonomy" id="2909236"/>
    <lineage>
        <taxon>Bacteria</taxon>
        <taxon>Pseudomonadati</taxon>
        <taxon>Bacteroidota</taxon>
        <taxon>Chitinophagia</taxon>
        <taxon>Chitinophagales</taxon>
        <taxon>Chitinophagaceae</taxon>
        <taxon>Flavihumibacter</taxon>
    </lineage>
</organism>
<evidence type="ECO:0000313" key="2">
    <source>
        <dbReference type="EMBL" id="MCF1714590.1"/>
    </source>
</evidence>
<dbReference type="InterPro" id="IPR027268">
    <property type="entry name" value="Peptidase_M4/M1_CTD_sf"/>
</dbReference>
<dbReference type="CDD" id="cd09604">
    <property type="entry name" value="M1_APN_like"/>
    <property type="match status" value="1"/>
</dbReference>
<dbReference type="InterPro" id="IPR014782">
    <property type="entry name" value="Peptidase_M1_dom"/>
</dbReference>
<comment type="caution">
    <text evidence="2">The sequence shown here is derived from an EMBL/GenBank/DDBJ whole genome shotgun (WGS) entry which is preliminary data.</text>
</comment>
<evidence type="ECO:0000313" key="3">
    <source>
        <dbReference type="Proteomes" id="UP001200145"/>
    </source>
</evidence>
<feature type="domain" description="Peptidase M1 membrane alanine aminopeptidase" evidence="1">
    <location>
        <begin position="326"/>
        <end position="472"/>
    </location>
</feature>
<dbReference type="PANTHER" id="PTHR45726:SF3">
    <property type="entry name" value="LEUKOTRIENE A-4 HYDROLASE"/>
    <property type="match status" value="1"/>
</dbReference>
<sequence>MYQLKKIFLLPVFLACQLLGFSQDYWQQRVDHNIEAELNPTTHTVSARQVIHYFNNSPDTLHYIYLHIWPNAYKNDHTAFSEQLLRNNRLDFYFSKEEDRGYINRLQFAVNNELLEWQEDSLHQDFGKLILLNPLAPGEAVQIVNSFQVKLPLLFSRSGHKNGFYAITQWYPKPAVYDAQGWHPMPYLDQGEFYNEFGNYRVRLTVPRGFQIAATGQRDLGSGSDKEVVQFSQDNCTDFAWFVSKDFFLQQDTVQLASGKIIKLESAVLKQNESYWENSLAYLKRAITTRSSWLGDYPYSTMTIVDGYHGPGAGGMEYPTITVLNQLRDQQELDLTIAHETGHNWFALSIANNERKSPWLDEGLNRFYDNRYKKQFYPDGTAAGFPANRFPDNVSLALIHGLESIHAAQSPALPSEELTSTNYGLMVYEKTALQLEQLEQQLGADRFDELMRTYVKKHLYRHADSSDWATSFALSTPFPSDESLLTVSERKLKPVFLFSSRQADKFQYLGIGPAIGYNHYDGLQVGAFLHNYQLPLSRFRFLLAPTYGTSSKKLGGIGHISQHWFSPNREKRNALSVREWVLGASMMKVTMDAFQAGTTDLQFSVLKLAPYLRLNFANPSALSKKESFLQFTSYFFREEFLKTRQVIDGTDTSFVDEINPVNRNLQQLRFFHANHRRLYPYSLDGRIEVGNTFSRLSFTAQYFLNYPKPEGGGVQVRFFAGKFITHGATTVEKQLTNSRYYLNMTGANGFEDYTYSNYFAGRNEFTGWKSQQLMMRDGGFKVRTDLLSSKVGRSDNWLTALNLTADIPANLNPLSKLPVKIPMKLFMDIGTYAGAWEEDQEDGRFLMDAGLQLSLFRNLVNLYIPIVNSKVFRNYHQSTLGEKRFWKTISFSIDIQNLSAKKWLMTQ</sequence>
<protein>
    <submittedName>
        <fullName evidence="2">M1 family metallopeptidase</fullName>
    </submittedName>
</protein>
<dbReference type="RefSeq" id="WP_234865397.1">
    <property type="nucleotide sequence ID" value="NZ_JAKEVY010000002.1"/>
</dbReference>
<accession>A0ABS9BG67</accession>
<keyword evidence="3" id="KW-1185">Reference proteome</keyword>
<name>A0ABS9BG67_9BACT</name>
<dbReference type="InterPro" id="IPR034015">
    <property type="entry name" value="M1_LTA4H"/>
</dbReference>
<dbReference type="Gene3D" id="1.10.390.10">
    <property type="entry name" value="Neutral Protease Domain 2"/>
    <property type="match status" value="1"/>
</dbReference>